<protein>
    <recommendedName>
        <fullName evidence="3">Long-chain fatty acid--CoA ligase</fullName>
    </recommendedName>
</protein>
<accession>A0ABD4W5J5</accession>
<name>A0ABD4W5J5_BIFPS</name>
<dbReference type="EMBL" id="JAQKRA010000001">
    <property type="protein sequence ID" value="MDB6490836.1"/>
    <property type="molecule type" value="Genomic_DNA"/>
</dbReference>
<gene>
    <name evidence="1" type="ORF">PMN70_01230</name>
</gene>
<comment type="caution">
    <text evidence="1">The sequence shown here is derived from an EMBL/GenBank/DDBJ whole genome shotgun (WGS) entry which is preliminary data.</text>
</comment>
<evidence type="ECO:0000313" key="2">
    <source>
        <dbReference type="Proteomes" id="UP001212008"/>
    </source>
</evidence>
<dbReference type="Proteomes" id="UP001212008">
    <property type="component" value="Unassembled WGS sequence"/>
</dbReference>
<reference evidence="1 2" key="1">
    <citation type="submission" date="2023-01" db="EMBL/GenBank/DDBJ databases">
        <title>Human gut microbiome strain richness.</title>
        <authorList>
            <person name="Chen-Liaw A."/>
        </authorList>
    </citation>
    <scope>NUCLEOTIDE SEQUENCE [LARGE SCALE GENOMIC DNA]</scope>
    <source>
        <strain evidence="1 2">RTP21311st1_C8_RTP21311_201001</strain>
    </source>
</reference>
<evidence type="ECO:0008006" key="3">
    <source>
        <dbReference type="Google" id="ProtNLM"/>
    </source>
</evidence>
<dbReference type="RefSeq" id="WP_171842596.1">
    <property type="nucleotide sequence ID" value="NZ_BCYA01000057.1"/>
</dbReference>
<proteinExistence type="predicted"/>
<dbReference type="AlphaFoldDB" id="A0ABD4W5J5"/>
<organism evidence="1 2">
    <name type="scientific">Bifidobacterium pseudocatenulatum</name>
    <dbReference type="NCBI Taxonomy" id="28026"/>
    <lineage>
        <taxon>Bacteria</taxon>
        <taxon>Bacillati</taxon>
        <taxon>Actinomycetota</taxon>
        <taxon>Actinomycetes</taxon>
        <taxon>Bifidobacteriales</taxon>
        <taxon>Bifidobacteriaceae</taxon>
        <taxon>Bifidobacterium</taxon>
    </lineage>
</organism>
<sequence>MNKKFDVVSQMLRNAEIAPKKIAVEDMSGCLTYEQLVQQSMNLKQNILSQYAIQ</sequence>
<evidence type="ECO:0000313" key="1">
    <source>
        <dbReference type="EMBL" id="MDB6490836.1"/>
    </source>
</evidence>